<keyword evidence="3" id="KW-0539">Nucleus</keyword>
<dbReference type="InterPro" id="IPR012590">
    <property type="entry name" value="POPLD_dom"/>
</dbReference>
<dbReference type="PANTHER" id="PTHR22731:SF3">
    <property type="entry name" value="RIBONUCLEASES P_MRP PROTEIN SUBUNIT POP1"/>
    <property type="match status" value="1"/>
</dbReference>
<evidence type="ECO:0000259" key="5">
    <source>
        <dbReference type="Pfam" id="PF06978"/>
    </source>
</evidence>
<dbReference type="GeneID" id="68288371"/>
<keyword evidence="2" id="KW-0819">tRNA processing</keyword>
<evidence type="ECO:0000313" key="9">
    <source>
        <dbReference type="Proteomes" id="UP000825890"/>
    </source>
</evidence>
<dbReference type="Pfam" id="PF08170">
    <property type="entry name" value="POPLD"/>
    <property type="match status" value="1"/>
</dbReference>
<feature type="region of interest" description="Disordered" evidence="4">
    <location>
        <begin position="125"/>
        <end position="148"/>
    </location>
</feature>
<gene>
    <name evidence="8" type="ORF">CKM354_000279600</name>
</gene>
<evidence type="ECO:0000259" key="7">
    <source>
        <dbReference type="Pfam" id="PF22770"/>
    </source>
</evidence>
<dbReference type="OrthoDB" id="442863at2759"/>
<evidence type="ECO:0000256" key="4">
    <source>
        <dbReference type="SAM" id="MobiDB-lite"/>
    </source>
</evidence>
<evidence type="ECO:0000259" key="6">
    <source>
        <dbReference type="Pfam" id="PF08170"/>
    </source>
</evidence>
<dbReference type="Proteomes" id="UP000825890">
    <property type="component" value="Unassembled WGS sequence"/>
</dbReference>
<dbReference type="InterPro" id="IPR055079">
    <property type="entry name" value="POP1_C"/>
</dbReference>
<feature type="region of interest" description="Disordered" evidence="4">
    <location>
        <begin position="787"/>
        <end position="808"/>
    </location>
</feature>
<feature type="domain" description="POPLD" evidence="6">
    <location>
        <begin position="564"/>
        <end position="669"/>
    </location>
</feature>
<dbReference type="InterPro" id="IPR039182">
    <property type="entry name" value="Pop1"/>
</dbReference>
<dbReference type="PANTHER" id="PTHR22731">
    <property type="entry name" value="RIBONUCLEASES P/MRP PROTEIN SUBUNIT POP1"/>
    <property type="match status" value="1"/>
</dbReference>
<dbReference type="InterPro" id="IPR009723">
    <property type="entry name" value="Pop1_N"/>
</dbReference>
<accession>A0A9P3CDK8</accession>
<reference evidence="8 9" key="1">
    <citation type="submission" date="2021-01" db="EMBL/GenBank/DDBJ databases">
        <title>Cercospora kikuchii MAFF 305040 whole genome shotgun sequence.</title>
        <authorList>
            <person name="Kashiwa T."/>
            <person name="Suzuki T."/>
        </authorList>
    </citation>
    <scope>NUCLEOTIDE SEQUENCE [LARGE SCALE GENOMIC DNA]</scope>
    <source>
        <strain evidence="8 9">MAFF 305040</strain>
    </source>
</reference>
<dbReference type="AlphaFoldDB" id="A0A9P3CDK8"/>
<dbReference type="Pfam" id="PF22770">
    <property type="entry name" value="POP1_C"/>
    <property type="match status" value="1"/>
</dbReference>
<feature type="region of interest" description="Disordered" evidence="4">
    <location>
        <begin position="1"/>
        <end position="61"/>
    </location>
</feature>
<evidence type="ECO:0000313" key="8">
    <source>
        <dbReference type="EMBL" id="GIZ39412.1"/>
    </source>
</evidence>
<keyword evidence="9" id="KW-1185">Reference proteome</keyword>
<evidence type="ECO:0000256" key="2">
    <source>
        <dbReference type="ARBA" id="ARBA00022694"/>
    </source>
</evidence>
<feature type="domain" description="POP1 C-terminal" evidence="7">
    <location>
        <begin position="750"/>
        <end position="900"/>
    </location>
</feature>
<dbReference type="Pfam" id="PF06978">
    <property type="entry name" value="POP1_N"/>
    <property type="match status" value="1"/>
</dbReference>
<organism evidence="8 9">
    <name type="scientific">Cercospora kikuchii</name>
    <dbReference type="NCBI Taxonomy" id="84275"/>
    <lineage>
        <taxon>Eukaryota</taxon>
        <taxon>Fungi</taxon>
        <taxon>Dikarya</taxon>
        <taxon>Ascomycota</taxon>
        <taxon>Pezizomycotina</taxon>
        <taxon>Dothideomycetes</taxon>
        <taxon>Dothideomycetidae</taxon>
        <taxon>Mycosphaerellales</taxon>
        <taxon>Mycosphaerellaceae</taxon>
        <taxon>Cercospora</taxon>
    </lineage>
</organism>
<dbReference type="EMBL" id="BOLY01000002">
    <property type="protein sequence ID" value="GIZ39412.1"/>
    <property type="molecule type" value="Genomic_DNA"/>
</dbReference>
<sequence length="909" mass="101285">MTTAMPKQNSARPAAKVDVGSKKRKDPPTNANNGKKDNKRPRNDHRSKQRDMRVLATQTSSKAFKNGQLDVDTFVKSREYEIRALEEGMSRSKQALTKRAFQQVPRDLRRRTASHNVKRVPKRLQPRAKREMVEDNTPTVSSKTRKPTRHMRLRLETVKKLRALGAKRKASKDGKTEEKVTVRPLPNANVPDTANETAVKTRTAKVKKVKLATPPKPKARFRKRQIDKTWLPTHMFHAKRARMTAPKEALWRFSIPLTPTAKSYRPTHRSANERGAVAWDMSYMATISLCGQQRSIEGVLKALRLSSEANGSDPWSPQSERWRQGSRAFNGFVLEREAPHKPIAPVTVLWSPQAAKTDFDSAEANSKLLRTALIRIHPAAFLQLWEEVVRLAKVAKPQISVEDLRYEIGSIEITGPGATEALLGALWPSATTNAAITEPAKTWNALVGLTDLALLPRDVVIGLDVQDPRLHHPPRPIKLPQTPDAQQRLLELSAVWPLEAEHMSSRLFDRRARQCASSALPTQKSINRRKTTTVPGQFPELLPSDPSIPTIVYSNTNSKSRVSSWTVLLPWKCVQPVWYSIMYYPLSTGGQPRFGGLDEKRQLAFETNQPWFPGDYPGTKAGRQWEREQAEQRKDQWARRPKSKRVNWDVVKAGVGVKGEIGLGWACDWERLLTGPQKEASLNTVEESTGDDTAMPDAVAAAVQPLPAPTTAESQDTPLITSIPSSEASHLLRAMPPEPTIPSALLNPTITISLHCLTRGTPQTCARIYRLPSTSSALRKAWLALHPNNKPRQSGPKNSLPPPLPKDAPAYLVQRHLAQSLVQGVRANEDSYPECPGEEDLIGFVTTGNLNLGEGRGTGVGNLLLSKVLEDWKKNGEENGRLCIVRNSGQNLGRLAKWELEGGVARQEY</sequence>
<feature type="compositionally biased region" description="Basic and acidic residues" evidence="4">
    <location>
        <begin position="34"/>
        <end position="53"/>
    </location>
</feature>
<feature type="domain" description="Pop1 N-terminal" evidence="5">
    <location>
        <begin position="74"/>
        <end position="291"/>
    </location>
</feature>
<name>A0A9P3CDK8_9PEZI</name>
<evidence type="ECO:0000256" key="1">
    <source>
        <dbReference type="ARBA" id="ARBA00004123"/>
    </source>
</evidence>
<dbReference type="GO" id="GO:0005655">
    <property type="term" value="C:nucleolar ribonuclease P complex"/>
    <property type="evidence" value="ECO:0007669"/>
    <property type="project" value="InterPro"/>
</dbReference>
<dbReference type="GO" id="GO:0000172">
    <property type="term" value="C:ribonuclease MRP complex"/>
    <property type="evidence" value="ECO:0007669"/>
    <property type="project" value="InterPro"/>
</dbReference>
<evidence type="ECO:0000256" key="3">
    <source>
        <dbReference type="ARBA" id="ARBA00023242"/>
    </source>
</evidence>
<dbReference type="GO" id="GO:0001682">
    <property type="term" value="P:tRNA 5'-leader removal"/>
    <property type="evidence" value="ECO:0007669"/>
    <property type="project" value="InterPro"/>
</dbReference>
<feature type="compositionally biased region" description="Polar residues" evidence="4">
    <location>
        <begin position="1"/>
        <end position="11"/>
    </location>
</feature>
<dbReference type="RefSeq" id="XP_044653899.1">
    <property type="nucleotide sequence ID" value="XM_044797964.1"/>
</dbReference>
<comment type="caution">
    <text evidence="8">The sequence shown here is derived from an EMBL/GenBank/DDBJ whole genome shotgun (WGS) entry which is preliminary data.</text>
</comment>
<proteinExistence type="predicted"/>
<comment type="subcellular location">
    <subcellularLocation>
        <location evidence="1">Nucleus</location>
    </subcellularLocation>
</comment>
<protein>
    <submittedName>
        <fullName evidence="8">Uncharacterized protein</fullName>
    </submittedName>
</protein>